<evidence type="ECO:0000256" key="4">
    <source>
        <dbReference type="ARBA" id="ARBA00022723"/>
    </source>
</evidence>
<dbReference type="GO" id="GO:0016705">
    <property type="term" value="F:oxidoreductase activity, acting on paired donors, with incorporation or reduction of molecular oxygen"/>
    <property type="evidence" value="ECO:0007669"/>
    <property type="project" value="InterPro"/>
</dbReference>
<evidence type="ECO:0000256" key="2">
    <source>
        <dbReference type="ARBA" id="ARBA00010617"/>
    </source>
</evidence>
<feature type="compositionally biased region" description="Polar residues" evidence="10">
    <location>
        <begin position="463"/>
        <end position="479"/>
    </location>
</feature>
<dbReference type="InterPro" id="IPR036396">
    <property type="entry name" value="Cyt_P450_sf"/>
</dbReference>
<evidence type="ECO:0000256" key="3">
    <source>
        <dbReference type="ARBA" id="ARBA00022617"/>
    </source>
</evidence>
<evidence type="ECO:0000256" key="1">
    <source>
        <dbReference type="ARBA" id="ARBA00001971"/>
    </source>
</evidence>
<comment type="similarity">
    <text evidence="2 9">Belongs to the cytochrome P450 family.</text>
</comment>
<dbReference type="Proteomes" id="UP000803884">
    <property type="component" value="Unassembled WGS sequence"/>
</dbReference>
<dbReference type="GO" id="GO:0005506">
    <property type="term" value="F:iron ion binding"/>
    <property type="evidence" value="ECO:0007669"/>
    <property type="project" value="InterPro"/>
</dbReference>
<feature type="binding site" description="axial binding residue" evidence="8">
    <location>
        <position position="516"/>
    </location>
    <ligand>
        <name>heme</name>
        <dbReference type="ChEBI" id="CHEBI:30413"/>
    </ligand>
    <ligandPart>
        <name>Fe</name>
        <dbReference type="ChEBI" id="CHEBI:18248"/>
    </ligandPart>
</feature>
<evidence type="ECO:0000256" key="5">
    <source>
        <dbReference type="ARBA" id="ARBA00023002"/>
    </source>
</evidence>
<comment type="cofactor">
    <cofactor evidence="1 8">
        <name>heme</name>
        <dbReference type="ChEBI" id="CHEBI:30413"/>
    </cofactor>
</comment>
<comment type="caution">
    <text evidence="12">The sequence shown here is derived from an EMBL/GenBank/DDBJ whole genome shotgun (WGS) entry which is preliminary data.</text>
</comment>
<keyword evidence="11" id="KW-0812">Transmembrane</keyword>
<dbReference type="PANTHER" id="PTHR46206:SF1">
    <property type="entry name" value="P450, PUTATIVE (EUROFUNG)-RELATED"/>
    <property type="match status" value="1"/>
</dbReference>
<evidence type="ECO:0000256" key="11">
    <source>
        <dbReference type="SAM" id="Phobius"/>
    </source>
</evidence>
<dbReference type="InterPro" id="IPR001128">
    <property type="entry name" value="Cyt_P450"/>
</dbReference>
<evidence type="ECO:0000256" key="9">
    <source>
        <dbReference type="RuleBase" id="RU000461"/>
    </source>
</evidence>
<name>A0AB34KTM3_9PEZI</name>
<dbReference type="GO" id="GO:0020037">
    <property type="term" value="F:heme binding"/>
    <property type="evidence" value="ECO:0007669"/>
    <property type="project" value="InterPro"/>
</dbReference>
<dbReference type="PRINTS" id="PR00465">
    <property type="entry name" value="EP450IV"/>
</dbReference>
<dbReference type="AlphaFoldDB" id="A0AB34KTM3"/>
<sequence>MLSYFFSTCTSCLDVLWNTSAVAAAGIALTVATPVLVIIPLQLHRISLAPEGILWVGQDSYSFFPKLRSTLVALINERQNLEEGWTKYSSKGKPFVRPSLHWPSVVLPPSNAEWLARQPENLVADSKVQDDVLALEWLASGPSNAFIHDFTVIRRDLTRQINACIPELLDEIRHACDTHFSHGKDVGDGWQEVLIVDAVRKAVCGVANRVIIGLPVCRSEEYFHAVQKWWVCFGLTGLIFRSFIPGPLRNIIMPILSVPTWYWRRKVAAMYEPEVSRRMARIKEAHVKGDGLKSRSEERANDLMQWLIEQALHSSDPAERNPRNLSNKLVMFNLFATHTLTTVLTTLFTTLLTQKDCKATLAALREEALRIVPQASGTPTLAKQMPLHDSVLRETLRLHPSFDDAMLREVVAPAGLTTPDGFFLPQGSHVAMHTRLMQRSDWSGDGQDWETFEPFRYYDMASGRQSRQSNGGTSQTSGDDATEEEKAIALPIDKGQISAVQISDRYLPFGLGKHACPGRFFAASTLKLMLASLVLEFDMEAFPEDRQPEYIEFGGVKLLKEHTVVRMRRIKADSKYDKMDDVQ</sequence>
<protein>
    <submittedName>
        <fullName evidence="12">Uncharacterized protein</fullName>
    </submittedName>
</protein>
<dbReference type="Gene3D" id="1.10.630.10">
    <property type="entry name" value="Cytochrome P450"/>
    <property type="match status" value="1"/>
</dbReference>
<evidence type="ECO:0000256" key="6">
    <source>
        <dbReference type="ARBA" id="ARBA00023004"/>
    </source>
</evidence>
<dbReference type="GeneID" id="96005809"/>
<accession>A0AB34KTM3</accession>
<evidence type="ECO:0000256" key="10">
    <source>
        <dbReference type="SAM" id="MobiDB-lite"/>
    </source>
</evidence>
<evidence type="ECO:0000256" key="8">
    <source>
        <dbReference type="PIRSR" id="PIRSR602403-1"/>
    </source>
</evidence>
<keyword evidence="11" id="KW-1133">Transmembrane helix</keyword>
<keyword evidence="7 9" id="KW-0503">Monooxygenase</keyword>
<dbReference type="PROSITE" id="PS00086">
    <property type="entry name" value="CYTOCHROME_P450"/>
    <property type="match status" value="1"/>
</dbReference>
<keyword evidence="4 8" id="KW-0479">Metal-binding</keyword>
<feature type="region of interest" description="Disordered" evidence="10">
    <location>
        <begin position="463"/>
        <end position="483"/>
    </location>
</feature>
<evidence type="ECO:0000313" key="12">
    <source>
        <dbReference type="EMBL" id="KAL1587111.1"/>
    </source>
</evidence>
<dbReference type="GO" id="GO:0004497">
    <property type="term" value="F:monooxygenase activity"/>
    <property type="evidence" value="ECO:0007669"/>
    <property type="project" value="UniProtKB-KW"/>
</dbReference>
<gene>
    <name evidence="12" type="ORF">WHR41_04365</name>
</gene>
<dbReference type="RefSeq" id="XP_069230216.1">
    <property type="nucleotide sequence ID" value="XM_069372971.1"/>
</dbReference>
<keyword evidence="3 8" id="KW-0349">Heme</keyword>
<keyword evidence="6 8" id="KW-0408">Iron</keyword>
<feature type="transmembrane region" description="Helical" evidence="11">
    <location>
        <begin position="20"/>
        <end position="41"/>
    </location>
</feature>
<dbReference type="InterPro" id="IPR017972">
    <property type="entry name" value="Cyt_P450_CS"/>
</dbReference>
<dbReference type="CDD" id="cd11041">
    <property type="entry name" value="CYP503A1-like"/>
    <property type="match status" value="1"/>
</dbReference>
<dbReference type="SUPFAM" id="SSF48264">
    <property type="entry name" value="Cytochrome P450"/>
    <property type="match status" value="1"/>
</dbReference>
<organism evidence="12 13">
    <name type="scientific">Cladosporium halotolerans</name>
    <dbReference type="NCBI Taxonomy" id="1052096"/>
    <lineage>
        <taxon>Eukaryota</taxon>
        <taxon>Fungi</taxon>
        <taxon>Dikarya</taxon>
        <taxon>Ascomycota</taxon>
        <taxon>Pezizomycotina</taxon>
        <taxon>Dothideomycetes</taxon>
        <taxon>Dothideomycetidae</taxon>
        <taxon>Cladosporiales</taxon>
        <taxon>Cladosporiaceae</taxon>
        <taxon>Cladosporium</taxon>
    </lineage>
</organism>
<dbReference type="PANTHER" id="PTHR46206">
    <property type="entry name" value="CYTOCHROME P450"/>
    <property type="match status" value="1"/>
</dbReference>
<evidence type="ECO:0000256" key="7">
    <source>
        <dbReference type="ARBA" id="ARBA00023033"/>
    </source>
</evidence>
<dbReference type="Pfam" id="PF00067">
    <property type="entry name" value="p450"/>
    <property type="match status" value="1"/>
</dbReference>
<evidence type="ECO:0000313" key="13">
    <source>
        <dbReference type="Proteomes" id="UP000803884"/>
    </source>
</evidence>
<keyword evidence="13" id="KW-1185">Reference proteome</keyword>
<dbReference type="InterPro" id="IPR002403">
    <property type="entry name" value="Cyt_P450_E_grp-IV"/>
</dbReference>
<dbReference type="EMBL" id="JAAQHG020000011">
    <property type="protein sequence ID" value="KAL1587111.1"/>
    <property type="molecule type" value="Genomic_DNA"/>
</dbReference>
<keyword evidence="5 9" id="KW-0560">Oxidoreductase</keyword>
<keyword evidence="11" id="KW-0472">Membrane</keyword>
<proteinExistence type="inferred from homology"/>
<reference evidence="12 13" key="1">
    <citation type="journal article" date="2020" name="Microbiol. Resour. Announc.">
        <title>Draft Genome Sequence of a Cladosporium Species Isolated from the Mesophotic Ascidian Didemnum maculosum.</title>
        <authorList>
            <person name="Gioti A."/>
            <person name="Siaperas R."/>
            <person name="Nikolaivits E."/>
            <person name="Le Goff G."/>
            <person name="Ouazzani J."/>
            <person name="Kotoulas G."/>
            <person name="Topakas E."/>
        </authorList>
    </citation>
    <scope>NUCLEOTIDE SEQUENCE [LARGE SCALE GENOMIC DNA]</scope>
    <source>
        <strain evidence="12 13">TM138-S3</strain>
    </source>
</reference>